<gene>
    <name evidence="2" type="ORF">KDB89_00155</name>
</gene>
<dbReference type="SMART" id="SM00226">
    <property type="entry name" value="LMWPc"/>
    <property type="match status" value="1"/>
</dbReference>
<evidence type="ECO:0000313" key="3">
    <source>
        <dbReference type="Proteomes" id="UP000824504"/>
    </source>
</evidence>
<protein>
    <recommendedName>
        <fullName evidence="1">Phosphotyrosine protein phosphatase I domain-containing protein</fullName>
    </recommendedName>
</protein>
<dbReference type="PANTHER" id="PTHR11717">
    <property type="entry name" value="LOW MOLECULAR WEIGHT PROTEIN TYROSINE PHOSPHATASE"/>
    <property type="match status" value="1"/>
</dbReference>
<proteinExistence type="predicted"/>
<dbReference type="RefSeq" id="WP_219082293.1">
    <property type="nucleotide sequence ID" value="NZ_CP079216.1"/>
</dbReference>
<feature type="domain" description="Phosphotyrosine protein phosphatase I" evidence="1">
    <location>
        <begin position="95"/>
        <end position="260"/>
    </location>
</feature>
<dbReference type="InterPro" id="IPR023485">
    <property type="entry name" value="Ptyr_pPase"/>
</dbReference>
<dbReference type="Pfam" id="PF01451">
    <property type="entry name" value="LMWPc"/>
    <property type="match status" value="1"/>
</dbReference>
<accession>A0ABX8SLA9</accession>
<reference evidence="2 3" key="1">
    <citation type="submission" date="2021-07" db="EMBL/GenBank/DDBJ databases">
        <title>complete genome sequencing of Tessaracoccus sp.J1M15.</title>
        <authorList>
            <person name="Bae J.-W."/>
            <person name="Kim D.-y."/>
        </authorList>
    </citation>
    <scope>NUCLEOTIDE SEQUENCE [LARGE SCALE GENOMIC DNA]</scope>
    <source>
        <strain evidence="2 3">J1M15</strain>
    </source>
</reference>
<name>A0ABX8SLA9_9ACTN</name>
<dbReference type="EMBL" id="CP079216">
    <property type="protein sequence ID" value="QXT62943.1"/>
    <property type="molecule type" value="Genomic_DNA"/>
</dbReference>
<organism evidence="2 3">
    <name type="scientific">Tessaracoccus palaemonis</name>
    <dbReference type="NCBI Taxonomy" id="2829499"/>
    <lineage>
        <taxon>Bacteria</taxon>
        <taxon>Bacillati</taxon>
        <taxon>Actinomycetota</taxon>
        <taxon>Actinomycetes</taxon>
        <taxon>Propionibacteriales</taxon>
        <taxon>Propionibacteriaceae</taxon>
        <taxon>Tessaracoccus</taxon>
    </lineage>
</organism>
<dbReference type="Proteomes" id="UP000824504">
    <property type="component" value="Chromosome"/>
</dbReference>
<evidence type="ECO:0000259" key="1">
    <source>
        <dbReference type="SMART" id="SM00226"/>
    </source>
</evidence>
<keyword evidence="3" id="KW-1185">Reference proteome</keyword>
<dbReference type="InterPro" id="IPR050438">
    <property type="entry name" value="LMW_PTPase"/>
</dbReference>
<dbReference type="PANTHER" id="PTHR11717:SF31">
    <property type="entry name" value="LOW MOLECULAR WEIGHT PROTEIN-TYROSINE-PHOSPHATASE ETP-RELATED"/>
    <property type="match status" value="1"/>
</dbReference>
<evidence type="ECO:0000313" key="2">
    <source>
        <dbReference type="EMBL" id="QXT62943.1"/>
    </source>
</evidence>
<sequence>MRYRLHPDAAWLPEDDRVYAMALPDGDFVALEGTAAVIFLDVAAGGDPVEEGVQRWGELARDGVAGFLAELIARRLVAEVDDTQPRAETTAGDGFSILFVCTANICRSSYAELAARARDVPGISFASAGTHALVGHPVDPPMAEELRRRGLDPSTHAAQQLTGTLVEAADLVLVMSPRHRSFILEEWPGASRKTFLVGHAARVARDLPDDLAREDLPALLWDSRTSGHGEAVDDPFGKGRAAARACAERIDIFVADILEALDRRRRR</sequence>